<reference evidence="2" key="1">
    <citation type="submission" date="2015-03" db="EMBL/GenBank/DDBJ databases">
        <authorList>
            <person name="Urmite Genomes"/>
        </authorList>
    </citation>
    <scope>NUCLEOTIDE SEQUENCE [LARGE SCALE GENOMIC DNA]</scope>
    <source>
        <strain evidence="2">FF10</strain>
    </source>
</reference>
<dbReference type="OrthoDB" id="1655118at2"/>
<sequence>MKKFVVMVSLLLGVGLLGFYGLELFNGTSYKEENGTNTNAASNQLDEFYQELKEYYPDLYEKVPSEKSQTYIVPGLVQTNTIQAKGEDKGSVDQAEDMTPQGLSFVEDYVLISAYSNSYSHDSVLWILDRETGDYLKTIVLPTTSHVGGLAYDSQHKRLWITTTDEDKNSQISSLELSTIQKEDFSQSKKAVSFSQQYKLAKIEKASFMTYLDGHLFIGYFDKNDKGYMTLFSLDENGLLYQKSPNSDSYSPMKVIEIPQQIQGVAIVGKEIILSQSYGDKDSKLLFFAFPGIEKLEDLDQSTNLLKEVTAPPYMQQLISENHYLYLLFESSSIKYRLNPTVTSMDRVIKIKLD</sequence>
<evidence type="ECO:0000313" key="1">
    <source>
        <dbReference type="EMBL" id="CQR24495.1"/>
    </source>
</evidence>
<accession>A0A0E3WEX7</accession>
<dbReference type="RefSeq" id="WP_093650148.1">
    <property type="nucleotide sequence ID" value="NZ_CTEN01000002.1"/>
</dbReference>
<organism evidence="1 2">
    <name type="scientific">Streptococcus varani</name>
    <dbReference type="NCBI Taxonomy" id="1608583"/>
    <lineage>
        <taxon>Bacteria</taxon>
        <taxon>Bacillati</taxon>
        <taxon>Bacillota</taxon>
        <taxon>Bacilli</taxon>
        <taxon>Lactobacillales</taxon>
        <taxon>Streptococcaceae</taxon>
        <taxon>Streptococcus</taxon>
    </lineage>
</organism>
<proteinExistence type="predicted"/>
<protein>
    <submittedName>
        <fullName evidence="1">Uncharacterized protein</fullName>
    </submittedName>
</protein>
<dbReference type="STRING" id="1608583.BN1356_00842"/>
<dbReference type="EMBL" id="CTEN01000002">
    <property type="protein sequence ID" value="CQR24495.1"/>
    <property type="molecule type" value="Genomic_DNA"/>
</dbReference>
<dbReference type="AlphaFoldDB" id="A0A0E3WEX7"/>
<name>A0A0E3WEX7_9STRE</name>
<keyword evidence="2" id="KW-1185">Reference proteome</keyword>
<dbReference type="Proteomes" id="UP000198604">
    <property type="component" value="Unassembled WGS sequence"/>
</dbReference>
<evidence type="ECO:0000313" key="2">
    <source>
        <dbReference type="Proteomes" id="UP000198604"/>
    </source>
</evidence>
<gene>
    <name evidence="1" type="ORF">BN1356_00842</name>
</gene>
<dbReference type="SUPFAM" id="SSF75011">
    <property type="entry name" value="3-carboxy-cis,cis-mucoante lactonizing enzyme"/>
    <property type="match status" value="1"/>
</dbReference>